<evidence type="ECO:0000313" key="7">
    <source>
        <dbReference type="EMBL" id="EUJ33803.1"/>
    </source>
</evidence>
<evidence type="ECO:0000256" key="6">
    <source>
        <dbReference type="SAM" id="Phobius"/>
    </source>
</evidence>
<evidence type="ECO:0000256" key="5">
    <source>
        <dbReference type="ARBA" id="ARBA00023136"/>
    </source>
</evidence>
<feature type="transmembrane region" description="Helical" evidence="6">
    <location>
        <begin position="89"/>
        <end position="109"/>
    </location>
</feature>
<evidence type="ECO:0000256" key="4">
    <source>
        <dbReference type="ARBA" id="ARBA00022989"/>
    </source>
</evidence>
<dbReference type="PANTHER" id="PTHR30250">
    <property type="entry name" value="PST FAMILY PREDICTED COLANIC ACID TRANSPORTER"/>
    <property type="match status" value="1"/>
</dbReference>
<feature type="transmembrane region" description="Helical" evidence="6">
    <location>
        <begin position="154"/>
        <end position="174"/>
    </location>
</feature>
<dbReference type="InterPro" id="IPR002797">
    <property type="entry name" value="Polysacc_synth"/>
</dbReference>
<feature type="transmembrane region" description="Helical" evidence="6">
    <location>
        <begin position="265"/>
        <end position="284"/>
    </location>
</feature>
<evidence type="ECO:0000313" key="8">
    <source>
        <dbReference type="Proteomes" id="UP000019249"/>
    </source>
</evidence>
<keyword evidence="5 6" id="KW-0472">Membrane</keyword>
<keyword evidence="2" id="KW-1003">Cell membrane</keyword>
<feature type="transmembrane region" description="Helical" evidence="6">
    <location>
        <begin position="355"/>
        <end position="372"/>
    </location>
</feature>
<comment type="caution">
    <text evidence="7">The sequence shown here is derived from an EMBL/GenBank/DDBJ whole genome shotgun (WGS) entry which is preliminary data.</text>
</comment>
<evidence type="ECO:0000256" key="2">
    <source>
        <dbReference type="ARBA" id="ARBA00022475"/>
    </source>
</evidence>
<name>A0ABP3B1Q0_9LIST</name>
<keyword evidence="3 6" id="KW-0812">Transmembrane</keyword>
<sequence>MTKRLHESFTNTRTIKKLLVNALLVPMLMTIPLISLMCYFADNVSYWLFADSKYIGAVYLLAVSTIFLIFERFILLFIRMENKALSFSLYNILIKFMILVVTIVFLLIFKPVFITVVYSTILGQMIGDLILLLTHLRLFKKQAFVLDRGLVKRLARFGLPVVVATFIYSLFVVIDKVFLRYYADFTQLGLYTAAFKIASALLILQISFSNFWVPTAYEWYQKKKPVRYYELVSHIMMLLISILFIFLLLAKGLIIYILSPEYEEAKYIFPFLCFYPLMMTMSETTNLGIVFLRKSYLNIIVSCFALLVSLILNFWLVPLYGSIGAAIATGTAYIAFFIARTVISMRIWEGFSVRKHMLVTVILYVLALYNTFGPDNGFQYAAALIALAAILGLYHKLLLEAWQRINVQSLKKAITNKGIK</sequence>
<dbReference type="InterPro" id="IPR050833">
    <property type="entry name" value="Poly_Biosynth_Transport"/>
</dbReference>
<dbReference type="PANTHER" id="PTHR30250:SF11">
    <property type="entry name" value="O-ANTIGEN TRANSPORTER-RELATED"/>
    <property type="match status" value="1"/>
</dbReference>
<protein>
    <submittedName>
        <fullName evidence="7">Polysaccharide biosynthesis protein</fullName>
    </submittedName>
</protein>
<feature type="transmembrane region" description="Helical" evidence="6">
    <location>
        <begin position="20"/>
        <end position="42"/>
    </location>
</feature>
<dbReference type="Pfam" id="PF01943">
    <property type="entry name" value="Polysacc_synt"/>
    <property type="match status" value="1"/>
</dbReference>
<keyword evidence="8" id="KW-1185">Reference proteome</keyword>
<dbReference type="Proteomes" id="UP000019249">
    <property type="component" value="Unassembled WGS sequence"/>
</dbReference>
<dbReference type="EMBL" id="AODF01000001">
    <property type="protein sequence ID" value="EUJ33803.1"/>
    <property type="molecule type" value="Genomic_DNA"/>
</dbReference>
<organism evidence="7 8">
    <name type="scientific">Listeria floridensis FSL S10-1187</name>
    <dbReference type="NCBI Taxonomy" id="1265817"/>
    <lineage>
        <taxon>Bacteria</taxon>
        <taxon>Bacillati</taxon>
        <taxon>Bacillota</taxon>
        <taxon>Bacilli</taxon>
        <taxon>Bacillales</taxon>
        <taxon>Listeriaceae</taxon>
        <taxon>Listeria</taxon>
    </lineage>
</organism>
<feature type="transmembrane region" description="Helical" evidence="6">
    <location>
        <begin position="115"/>
        <end position="133"/>
    </location>
</feature>
<comment type="subcellular location">
    <subcellularLocation>
        <location evidence="1">Cell membrane</location>
        <topology evidence="1">Multi-pass membrane protein</topology>
    </subcellularLocation>
</comment>
<proteinExistence type="predicted"/>
<reference evidence="7 8" key="1">
    <citation type="journal article" date="2014" name="Int. J. Syst. Evol. Microbiol.">
        <title>Listeria floridensis sp. nov., Listeria aquatica sp. nov., Listeria cornellensis sp. nov., Listeria riparia sp. nov. and Listeria grandensis sp. nov., from agricultural and natural environments.</title>
        <authorList>
            <person name="den Bakker H.C."/>
            <person name="Warchocki S."/>
            <person name="Wright E.M."/>
            <person name="Allred A.F."/>
            <person name="Ahlstrom C."/>
            <person name="Manuel C.S."/>
            <person name="Stasiewicz M.J."/>
            <person name="Burrell A."/>
            <person name="Roof S."/>
            <person name="Strawn L."/>
            <person name="Fortes E.D."/>
            <person name="Nightingale K.K."/>
            <person name="Kephart D."/>
            <person name="Wiedmann M."/>
        </authorList>
    </citation>
    <scope>NUCLEOTIDE SEQUENCE [LARGE SCALE GENOMIC DNA]</scope>
    <source>
        <strain evidence="7 8">FSL S10-1187</strain>
    </source>
</reference>
<keyword evidence="4 6" id="KW-1133">Transmembrane helix</keyword>
<feature type="transmembrane region" description="Helical" evidence="6">
    <location>
        <begin position="234"/>
        <end position="259"/>
    </location>
</feature>
<feature type="transmembrane region" description="Helical" evidence="6">
    <location>
        <begin position="54"/>
        <end position="77"/>
    </location>
</feature>
<feature type="transmembrane region" description="Helical" evidence="6">
    <location>
        <begin position="378"/>
        <end position="399"/>
    </location>
</feature>
<feature type="transmembrane region" description="Helical" evidence="6">
    <location>
        <begin position="296"/>
        <end position="317"/>
    </location>
</feature>
<gene>
    <name evidence="7" type="ORF">MFLO_01195</name>
</gene>
<feature type="transmembrane region" description="Helical" evidence="6">
    <location>
        <begin position="194"/>
        <end position="213"/>
    </location>
</feature>
<evidence type="ECO:0000256" key="1">
    <source>
        <dbReference type="ARBA" id="ARBA00004651"/>
    </source>
</evidence>
<evidence type="ECO:0000256" key="3">
    <source>
        <dbReference type="ARBA" id="ARBA00022692"/>
    </source>
</evidence>
<feature type="transmembrane region" description="Helical" evidence="6">
    <location>
        <begin position="323"/>
        <end position="343"/>
    </location>
</feature>
<accession>A0ABP3B1Q0</accession>